<evidence type="ECO:0000313" key="3">
    <source>
        <dbReference type="Proteomes" id="UP000502508"/>
    </source>
</evidence>
<reference evidence="2 3" key="1">
    <citation type="submission" date="2020-03" db="EMBL/GenBank/DDBJ databases">
        <title>Whole genome shotgun sequence of Phytohabitans flavus NBRC 107702.</title>
        <authorList>
            <person name="Komaki H."/>
            <person name="Tamura T."/>
        </authorList>
    </citation>
    <scope>NUCLEOTIDE SEQUENCE [LARGE SCALE GENOMIC DNA]</scope>
    <source>
        <strain evidence="2 3">NBRC 107702</strain>
    </source>
</reference>
<dbReference type="KEGG" id="pfla:Pflav_075530"/>
<evidence type="ECO:0000313" key="2">
    <source>
        <dbReference type="EMBL" id="BCB81143.1"/>
    </source>
</evidence>
<feature type="compositionally biased region" description="Low complexity" evidence="1">
    <location>
        <begin position="91"/>
        <end position="113"/>
    </location>
</feature>
<keyword evidence="3" id="KW-1185">Reference proteome</keyword>
<protein>
    <submittedName>
        <fullName evidence="2">Uncharacterized protein</fullName>
    </submittedName>
</protein>
<feature type="region of interest" description="Disordered" evidence="1">
    <location>
        <begin position="84"/>
        <end position="113"/>
    </location>
</feature>
<gene>
    <name evidence="2" type="ORF">Pflav_075530</name>
</gene>
<reference evidence="2 3" key="2">
    <citation type="submission" date="2020-03" db="EMBL/GenBank/DDBJ databases">
        <authorList>
            <person name="Ichikawa N."/>
            <person name="Kimura A."/>
            <person name="Kitahashi Y."/>
            <person name="Uohara A."/>
        </authorList>
    </citation>
    <scope>NUCLEOTIDE SEQUENCE [LARGE SCALE GENOMIC DNA]</scope>
    <source>
        <strain evidence="2 3">NBRC 107702</strain>
    </source>
</reference>
<sequence length="113" mass="11382">MRPVRFVALSEDGQALVLADEVGRLLALPLDERISGALHAEPGSGPVALTVAGTGGEPTPSLSPATSKRASALVSRLTTSRASPVCRSTASCGTPGRSSRSGRCSLSTPGVRA</sequence>
<name>A0A6F8Y534_9ACTN</name>
<evidence type="ECO:0000256" key="1">
    <source>
        <dbReference type="SAM" id="MobiDB-lite"/>
    </source>
</evidence>
<dbReference type="EMBL" id="AP022870">
    <property type="protein sequence ID" value="BCB81143.1"/>
    <property type="molecule type" value="Genomic_DNA"/>
</dbReference>
<proteinExistence type="predicted"/>
<dbReference type="AlphaFoldDB" id="A0A6F8Y534"/>
<organism evidence="2 3">
    <name type="scientific">Phytohabitans flavus</name>
    <dbReference type="NCBI Taxonomy" id="1076124"/>
    <lineage>
        <taxon>Bacteria</taxon>
        <taxon>Bacillati</taxon>
        <taxon>Actinomycetota</taxon>
        <taxon>Actinomycetes</taxon>
        <taxon>Micromonosporales</taxon>
        <taxon>Micromonosporaceae</taxon>
    </lineage>
</organism>
<dbReference type="Proteomes" id="UP000502508">
    <property type="component" value="Chromosome"/>
</dbReference>
<accession>A0A6F8Y534</accession>